<keyword evidence="5" id="KW-0812">Transmembrane</keyword>
<evidence type="ECO:0000256" key="3">
    <source>
        <dbReference type="ARBA" id="ARBA00022448"/>
    </source>
</evidence>
<accession>A0A3E5GET2</accession>
<sequence>MCWKKYKVYRAILFYPIFAVQPIMAQTDSLFLTVEQLFEKGVQHNLQLQADIMKESMARERAKTARAAQFPELQIGLKGGVVGQPVVWEHGLSDPMYPDAPDWSQNYTIDFSQPLYQGGKIRSTIRKADMEKQFAGLQTLTDQAEIKLGLLNRYMNLFSLFKQREVLVRNIEESELRLQDIRRMKKEGLITNNDVLRSEMQLTGDRLALQETENSISLVSQQLDILLGQDENLLLSPDTTLLYQAVALQSYDDYIVQAYANDPAMKLLRTQTDLARNEIRITRSAFLPNVSMYASNTLARPVSRTLADMYNNNWNVGISVSYPLSSLYKNNHKVKESKMMVSLRENEEEQKMQGIRMEVRSAFLRHQEALQRVEALKLSVRQAEENYRIMQNRYLNQLAILTDLLDANSVRLDVELQLVTARTRVIYTYYQLQKACGRL</sequence>
<dbReference type="EMBL" id="CZAE01000011">
    <property type="protein sequence ID" value="CUP40871.1"/>
    <property type="molecule type" value="Genomic_DNA"/>
</dbReference>
<organism evidence="10 11">
    <name type="scientific">Bacteroides faecis</name>
    <dbReference type="NCBI Taxonomy" id="674529"/>
    <lineage>
        <taxon>Bacteria</taxon>
        <taxon>Pseudomonadati</taxon>
        <taxon>Bacteroidota</taxon>
        <taxon>Bacteroidia</taxon>
        <taxon>Bacteroidales</taxon>
        <taxon>Bacteroidaceae</taxon>
        <taxon>Bacteroides</taxon>
    </lineage>
</organism>
<feature type="coiled-coil region" evidence="8">
    <location>
        <begin position="366"/>
        <end position="393"/>
    </location>
</feature>
<comment type="similarity">
    <text evidence="2">Belongs to the outer membrane factor (OMF) (TC 1.B.17) family.</text>
</comment>
<evidence type="ECO:0000256" key="9">
    <source>
        <dbReference type="SAM" id="SignalP"/>
    </source>
</evidence>
<dbReference type="GO" id="GO:0015288">
    <property type="term" value="F:porin activity"/>
    <property type="evidence" value="ECO:0007669"/>
    <property type="project" value="TreeGrafter"/>
</dbReference>
<accession>A0A174N0M5</accession>
<feature type="signal peptide" evidence="9">
    <location>
        <begin position="1"/>
        <end position="25"/>
    </location>
</feature>
<dbReference type="Proteomes" id="UP000095606">
    <property type="component" value="Unassembled WGS sequence"/>
</dbReference>
<name>A0A174N0M5_9BACE</name>
<evidence type="ECO:0000256" key="1">
    <source>
        <dbReference type="ARBA" id="ARBA00004442"/>
    </source>
</evidence>
<dbReference type="RefSeq" id="WP_055269656.1">
    <property type="nucleotide sequence ID" value="NZ_CABMFH010000008.1"/>
</dbReference>
<keyword evidence="8" id="KW-0175">Coiled coil</keyword>
<dbReference type="GeneID" id="69590956"/>
<dbReference type="Gene3D" id="1.20.1600.10">
    <property type="entry name" value="Outer membrane efflux proteins (OEP)"/>
    <property type="match status" value="1"/>
</dbReference>
<feature type="chain" id="PRO_5041083063" evidence="9">
    <location>
        <begin position="26"/>
        <end position="439"/>
    </location>
</feature>
<evidence type="ECO:0000256" key="6">
    <source>
        <dbReference type="ARBA" id="ARBA00023136"/>
    </source>
</evidence>
<evidence type="ECO:0000313" key="10">
    <source>
        <dbReference type="EMBL" id="CUP40871.1"/>
    </source>
</evidence>
<comment type="subcellular location">
    <subcellularLocation>
        <location evidence="1">Cell outer membrane</location>
    </subcellularLocation>
</comment>
<keyword evidence="6" id="KW-0472">Membrane</keyword>
<gene>
    <name evidence="10" type="primary">tolC</name>
    <name evidence="10" type="ORF">ERS852461_02509</name>
</gene>
<keyword evidence="3" id="KW-0813">Transport</keyword>
<keyword evidence="7" id="KW-0998">Cell outer membrane</keyword>
<dbReference type="GO" id="GO:0009279">
    <property type="term" value="C:cell outer membrane"/>
    <property type="evidence" value="ECO:0007669"/>
    <property type="project" value="UniProtKB-SubCell"/>
</dbReference>
<dbReference type="InterPro" id="IPR051906">
    <property type="entry name" value="TolC-like"/>
</dbReference>
<dbReference type="GO" id="GO:1990281">
    <property type="term" value="C:efflux pump complex"/>
    <property type="evidence" value="ECO:0007669"/>
    <property type="project" value="TreeGrafter"/>
</dbReference>
<dbReference type="SUPFAM" id="SSF56954">
    <property type="entry name" value="Outer membrane efflux proteins (OEP)"/>
    <property type="match status" value="1"/>
</dbReference>
<dbReference type="GO" id="GO:0015562">
    <property type="term" value="F:efflux transmembrane transporter activity"/>
    <property type="evidence" value="ECO:0007669"/>
    <property type="project" value="InterPro"/>
</dbReference>
<evidence type="ECO:0000256" key="7">
    <source>
        <dbReference type="ARBA" id="ARBA00023237"/>
    </source>
</evidence>
<dbReference type="PANTHER" id="PTHR30026:SF23">
    <property type="entry name" value="TO APRF-PUTATIVE OUTER MEMBRANE EFFLUX PROTEIN OR SECRETED ALKALINE PHOSPHATASE-RELATED"/>
    <property type="match status" value="1"/>
</dbReference>
<keyword evidence="9" id="KW-0732">Signal</keyword>
<proteinExistence type="inferred from homology"/>
<dbReference type="PANTHER" id="PTHR30026">
    <property type="entry name" value="OUTER MEMBRANE PROTEIN TOLC"/>
    <property type="match status" value="1"/>
</dbReference>
<keyword evidence="4" id="KW-1134">Transmembrane beta strand</keyword>
<dbReference type="AlphaFoldDB" id="A0A174N0M5"/>
<protein>
    <submittedName>
        <fullName evidence="10">Outer membrane efflux protein</fullName>
    </submittedName>
</protein>
<reference evidence="10 11" key="1">
    <citation type="submission" date="2015-09" db="EMBL/GenBank/DDBJ databases">
        <authorList>
            <consortium name="Pathogen Informatics"/>
        </authorList>
    </citation>
    <scope>NUCLEOTIDE SEQUENCE [LARGE SCALE GENOMIC DNA]</scope>
    <source>
        <strain evidence="10 11">2789STDY5834846</strain>
    </source>
</reference>
<dbReference type="InterPro" id="IPR003423">
    <property type="entry name" value="OMP_efflux"/>
</dbReference>
<evidence type="ECO:0000256" key="4">
    <source>
        <dbReference type="ARBA" id="ARBA00022452"/>
    </source>
</evidence>
<dbReference type="Pfam" id="PF02321">
    <property type="entry name" value="OEP"/>
    <property type="match status" value="2"/>
</dbReference>
<evidence type="ECO:0000256" key="8">
    <source>
        <dbReference type="SAM" id="Coils"/>
    </source>
</evidence>
<evidence type="ECO:0000256" key="5">
    <source>
        <dbReference type="ARBA" id="ARBA00022692"/>
    </source>
</evidence>
<evidence type="ECO:0000313" key="11">
    <source>
        <dbReference type="Proteomes" id="UP000095606"/>
    </source>
</evidence>
<evidence type="ECO:0000256" key="2">
    <source>
        <dbReference type="ARBA" id="ARBA00007613"/>
    </source>
</evidence>